<dbReference type="FunFam" id="1.25.40.10:FF:000073">
    <property type="entry name" value="Pentatricopeptide repeat-containing protein chloroplastic"/>
    <property type="match status" value="2"/>
</dbReference>
<dbReference type="FunFam" id="1.25.40.10:FF:000351">
    <property type="entry name" value="Pentatricopeptide repeat-containing protein"/>
    <property type="match status" value="1"/>
</dbReference>
<sequence>MNPWTVHKSLRFRILGWRMHIEFSLESAIRNLSTGMEGPSRELPDVDANSSFKHTNGKVIPKLFVLSPINEDALVSQFASVLQSCSDASAIQNGRQIHAQVVVNGRTNNSLLGTKILGMYVLCDSIMDAKNMFYKLELCYALPWNWMIRGFTMKGWFDLALLFYFKMLGSKTSPDKYTLPYVIKACGGLHNVRLGKIVHDTIRLMGFEEDRFVGSSLIKLYADNGHIHDARCLFDKISQKDCILWNVMINGYMKNGDTTNAIRMFQEMRHCEIKPNSVTFASILSVCSTEVMIYFGTQLHGLVVSNGLELHSPVPNTLLTMYSKCGNLSEARKLFDTYPWSDLVTWNGMIAGYVQNRFMNEASNLFNRMISARVKPDSITFASFLPSVIESRSLKQGKEIHGYIVRHAVPLDVFLKSALIDLYFKCWNVESATRIFHQIKEVDVVMCTAMISGYALNGMNSNALEVFRWLITEDISPNCLTLASVLPACTGLAALKLGKELHANTLKNRLDVKLHVGSAITDMYAKCGRLDLAHLYFIKMPERDAVCWNSIITSFSQHGKPQGAIDLFRQMGIAGTKYDSTSISAAVSACANLPALYYGREIHGLVIRGALNSDIFVDSALIDMYSKCGNLDTAQYVFDMMHLKNEVSWNSMIAAYGNHGRLTECLDLFHEMLETGHHPDHVTFLSIISACGHAGQVDKGICYFRCMTDEYEIPAQMEHYACMVDLYGRAGRLNEAFETIKRMPFTPDAGVWGTLLGACRVHGNVELAGVASRHLLDLDPQNSGYYVLLSNIHADAGEWGSVSNIRSLMKERGVQKIPGYSWIDVNNITHLFVSADESHSQSVEMYLLLESLLLEMRKEGYVPQPYLPMHPQVMGKYQIEKKHSISFSPLKSNEETPARTDKLPIVLSKVWENSDYQSRLTLFSKISKSES</sequence>
<evidence type="ECO:0000313" key="4">
    <source>
        <dbReference type="Proteomes" id="UP001163823"/>
    </source>
</evidence>
<dbReference type="AlphaFoldDB" id="A0AAD7PL27"/>
<comment type="caution">
    <text evidence="3">The sequence shown here is derived from an EMBL/GenBank/DDBJ whole genome shotgun (WGS) entry which is preliminary data.</text>
</comment>
<dbReference type="PANTHER" id="PTHR24015">
    <property type="entry name" value="OS07G0578800 PROTEIN-RELATED"/>
    <property type="match status" value="1"/>
</dbReference>
<dbReference type="FunFam" id="1.25.40.10:FF:000682">
    <property type="entry name" value="Pentatricopeptide repeat-containing protein At3g16610"/>
    <property type="match status" value="1"/>
</dbReference>
<dbReference type="InterPro" id="IPR002885">
    <property type="entry name" value="PPR_rpt"/>
</dbReference>
<keyword evidence="4" id="KW-1185">Reference proteome</keyword>
<dbReference type="FunFam" id="1.25.40.10:FF:000158">
    <property type="entry name" value="pentatricopeptide repeat-containing protein At2g33680"/>
    <property type="match status" value="1"/>
</dbReference>
<dbReference type="PROSITE" id="PS51375">
    <property type="entry name" value="PPR"/>
    <property type="match status" value="5"/>
</dbReference>
<protein>
    <submittedName>
        <fullName evidence="3">Pentatricopeptide repeat-containing protein</fullName>
    </submittedName>
</protein>
<evidence type="ECO:0000256" key="1">
    <source>
        <dbReference type="ARBA" id="ARBA00022737"/>
    </source>
</evidence>
<dbReference type="GO" id="GO:0009451">
    <property type="term" value="P:RNA modification"/>
    <property type="evidence" value="ECO:0007669"/>
    <property type="project" value="InterPro"/>
</dbReference>
<accession>A0AAD7PL27</accession>
<feature type="repeat" description="PPR" evidence="2">
    <location>
        <begin position="645"/>
        <end position="679"/>
    </location>
</feature>
<dbReference type="PANTHER" id="PTHR24015:SF1886">
    <property type="entry name" value="OS03G0781100 PROTEIN"/>
    <property type="match status" value="1"/>
</dbReference>
<organism evidence="3 4">
    <name type="scientific">Quillaja saponaria</name>
    <name type="common">Soap bark tree</name>
    <dbReference type="NCBI Taxonomy" id="32244"/>
    <lineage>
        <taxon>Eukaryota</taxon>
        <taxon>Viridiplantae</taxon>
        <taxon>Streptophyta</taxon>
        <taxon>Embryophyta</taxon>
        <taxon>Tracheophyta</taxon>
        <taxon>Spermatophyta</taxon>
        <taxon>Magnoliopsida</taxon>
        <taxon>eudicotyledons</taxon>
        <taxon>Gunneridae</taxon>
        <taxon>Pentapetalae</taxon>
        <taxon>rosids</taxon>
        <taxon>fabids</taxon>
        <taxon>Fabales</taxon>
        <taxon>Quillajaceae</taxon>
        <taxon>Quillaja</taxon>
    </lineage>
</organism>
<feature type="repeat" description="PPR" evidence="2">
    <location>
        <begin position="241"/>
        <end position="275"/>
    </location>
</feature>
<dbReference type="InterPro" id="IPR046848">
    <property type="entry name" value="E_motif"/>
</dbReference>
<dbReference type="Pfam" id="PF13041">
    <property type="entry name" value="PPR_2"/>
    <property type="match status" value="3"/>
</dbReference>
<name>A0AAD7PL27_QUISA</name>
<dbReference type="EMBL" id="JARAOO010000008">
    <property type="protein sequence ID" value="KAJ7959726.1"/>
    <property type="molecule type" value="Genomic_DNA"/>
</dbReference>
<proteinExistence type="predicted"/>
<dbReference type="Pfam" id="PF01535">
    <property type="entry name" value="PPR"/>
    <property type="match status" value="5"/>
</dbReference>
<feature type="repeat" description="PPR" evidence="2">
    <location>
        <begin position="342"/>
        <end position="376"/>
    </location>
</feature>
<gene>
    <name evidence="3" type="ORF">O6P43_020264</name>
</gene>
<dbReference type="Pfam" id="PF13812">
    <property type="entry name" value="PPR_3"/>
    <property type="match status" value="1"/>
</dbReference>
<dbReference type="InterPro" id="IPR011990">
    <property type="entry name" value="TPR-like_helical_dom_sf"/>
</dbReference>
<dbReference type="GO" id="GO:0099402">
    <property type="term" value="P:plant organ development"/>
    <property type="evidence" value="ECO:0007669"/>
    <property type="project" value="UniProtKB-ARBA"/>
</dbReference>
<feature type="repeat" description="PPR" evidence="2">
    <location>
        <begin position="443"/>
        <end position="477"/>
    </location>
</feature>
<dbReference type="NCBIfam" id="TIGR00756">
    <property type="entry name" value="PPR"/>
    <property type="match status" value="4"/>
</dbReference>
<reference evidence="3" key="1">
    <citation type="journal article" date="2023" name="Science">
        <title>Elucidation of the pathway for biosynthesis of saponin adjuvants from the soapbark tree.</title>
        <authorList>
            <person name="Reed J."/>
            <person name="Orme A."/>
            <person name="El-Demerdash A."/>
            <person name="Owen C."/>
            <person name="Martin L.B.B."/>
            <person name="Misra R.C."/>
            <person name="Kikuchi S."/>
            <person name="Rejzek M."/>
            <person name="Martin A.C."/>
            <person name="Harkess A."/>
            <person name="Leebens-Mack J."/>
            <person name="Louveau T."/>
            <person name="Stephenson M.J."/>
            <person name="Osbourn A."/>
        </authorList>
    </citation>
    <scope>NUCLEOTIDE SEQUENCE</scope>
    <source>
        <strain evidence="3">S10</strain>
    </source>
</reference>
<evidence type="ECO:0000256" key="2">
    <source>
        <dbReference type="PROSITE-ProRule" id="PRU00708"/>
    </source>
</evidence>
<dbReference type="Gene3D" id="1.25.40.10">
    <property type="entry name" value="Tetratricopeptide repeat domain"/>
    <property type="match status" value="6"/>
</dbReference>
<keyword evidence="1" id="KW-0677">Repeat</keyword>
<dbReference type="InterPro" id="IPR046960">
    <property type="entry name" value="PPR_At4g14850-like_plant"/>
</dbReference>
<evidence type="ECO:0000313" key="3">
    <source>
        <dbReference type="EMBL" id="KAJ7959726.1"/>
    </source>
</evidence>
<dbReference type="Pfam" id="PF20431">
    <property type="entry name" value="E_motif"/>
    <property type="match status" value="1"/>
</dbReference>
<dbReference type="GO" id="GO:0003723">
    <property type="term" value="F:RNA binding"/>
    <property type="evidence" value="ECO:0007669"/>
    <property type="project" value="InterPro"/>
</dbReference>
<feature type="repeat" description="PPR" evidence="2">
    <location>
        <begin position="544"/>
        <end position="578"/>
    </location>
</feature>
<dbReference type="Proteomes" id="UP001163823">
    <property type="component" value="Chromosome 8"/>
</dbReference>